<name>A0ABW0BEB0_9ACTN</name>
<protein>
    <recommendedName>
        <fullName evidence="3">NYN domain-containing protein</fullName>
    </recommendedName>
</protein>
<proteinExistence type="predicted"/>
<evidence type="ECO:0008006" key="3">
    <source>
        <dbReference type="Google" id="ProtNLM"/>
    </source>
</evidence>
<comment type="caution">
    <text evidence="1">The sequence shown here is derived from an EMBL/GenBank/DDBJ whole genome shotgun (WGS) entry which is preliminary data.</text>
</comment>
<dbReference type="RefSeq" id="WP_378586744.1">
    <property type="nucleotide sequence ID" value="NZ_JBHSKD010000004.1"/>
</dbReference>
<gene>
    <name evidence="1" type="ORF">ACFPGP_03130</name>
</gene>
<evidence type="ECO:0000313" key="2">
    <source>
        <dbReference type="Proteomes" id="UP001596087"/>
    </source>
</evidence>
<evidence type="ECO:0000313" key="1">
    <source>
        <dbReference type="EMBL" id="MFC5175649.1"/>
    </source>
</evidence>
<dbReference type="Gene3D" id="3.40.50.1010">
    <property type="entry name" value="5'-nuclease"/>
    <property type="match status" value="1"/>
</dbReference>
<sequence>MSTQPPLDGLPPTVAAEDIAAIYQPFAKGLTRCAVVVDTRNMHGQARRVFGRGLRPSAHGIRLALREYGFDAVEVYAGVATKTMATSPSDRVRAAVEDNKRYAVELAREDAVVLAGHLAERGGEMEEKQVDVLLALKVADLADRARQLSAPFECIVVLSEDMDLMPSYEFGNQRGVPVYAAAFDTIHTRDDQRKWLILDEVSLRRICPPPAHIALGAPMRSLIARIATTPAPVQAPVWKVETWNHAKREIILSNSKGITGILKERRNSIRVNERHFLYATGIEMEPKSRRFPLLTLGRSRPQHHHFEGVDFGHVLYWVEPTRAKIRIEDSQETATITASPGQLLPGQRIAVFREATGDRTATYYVGPLEESPPTDGWPLPETIGVVTITGDEHRSKVWRCAVDGLDTPVLVPKEHLKHATVGDRLRVALAGQFPTGEPLGQPLTCCLPHGRGEESDKLGAGT</sequence>
<organism evidence="1 2">
    <name type="scientific">Nocardioides taihuensis</name>
    <dbReference type="NCBI Taxonomy" id="1835606"/>
    <lineage>
        <taxon>Bacteria</taxon>
        <taxon>Bacillati</taxon>
        <taxon>Actinomycetota</taxon>
        <taxon>Actinomycetes</taxon>
        <taxon>Propionibacteriales</taxon>
        <taxon>Nocardioidaceae</taxon>
        <taxon>Nocardioides</taxon>
    </lineage>
</organism>
<dbReference type="EMBL" id="JBHSKD010000004">
    <property type="protein sequence ID" value="MFC5175649.1"/>
    <property type="molecule type" value="Genomic_DNA"/>
</dbReference>
<keyword evidence="2" id="KW-1185">Reference proteome</keyword>
<dbReference type="Proteomes" id="UP001596087">
    <property type="component" value="Unassembled WGS sequence"/>
</dbReference>
<accession>A0ABW0BEB0</accession>
<reference evidence="2" key="1">
    <citation type="journal article" date="2019" name="Int. J. Syst. Evol. Microbiol.">
        <title>The Global Catalogue of Microorganisms (GCM) 10K type strain sequencing project: providing services to taxonomists for standard genome sequencing and annotation.</title>
        <authorList>
            <consortium name="The Broad Institute Genomics Platform"/>
            <consortium name="The Broad Institute Genome Sequencing Center for Infectious Disease"/>
            <person name="Wu L."/>
            <person name="Ma J."/>
        </authorList>
    </citation>
    <scope>NUCLEOTIDE SEQUENCE [LARGE SCALE GENOMIC DNA]</scope>
    <source>
        <strain evidence="2">DFY41</strain>
    </source>
</reference>